<evidence type="ECO:0000313" key="2">
    <source>
        <dbReference type="Proteomes" id="UP000266089"/>
    </source>
</evidence>
<dbReference type="EMBL" id="QWKX01000038">
    <property type="protein sequence ID" value="RIH76711.1"/>
    <property type="molecule type" value="Genomic_DNA"/>
</dbReference>
<name>A0A399E3C0_9DEIN</name>
<evidence type="ECO:0000313" key="1">
    <source>
        <dbReference type="EMBL" id="RIH76711.1"/>
    </source>
</evidence>
<gene>
    <name evidence="1" type="ORF">Mcate_01672</name>
</gene>
<comment type="caution">
    <text evidence="1">The sequence shown here is derived from an EMBL/GenBank/DDBJ whole genome shotgun (WGS) entry which is preliminary data.</text>
</comment>
<sequence>MGRGGLQGQPNLWIDFEAHLLGLVGQEFHNRGPLDAGPTQLGHEGVGARRQAQTGPALFKCHGLFVYCERQVEGLFALRQHQHRLEFQGRRGRSGGAC</sequence>
<protein>
    <submittedName>
        <fullName evidence="1">Uncharacterized protein</fullName>
    </submittedName>
</protein>
<organism evidence="1 2">
    <name type="scientific">Meiothermus taiwanensis</name>
    <dbReference type="NCBI Taxonomy" id="172827"/>
    <lineage>
        <taxon>Bacteria</taxon>
        <taxon>Thermotogati</taxon>
        <taxon>Deinococcota</taxon>
        <taxon>Deinococci</taxon>
        <taxon>Thermales</taxon>
        <taxon>Thermaceae</taxon>
        <taxon>Meiothermus</taxon>
    </lineage>
</organism>
<proteinExistence type="predicted"/>
<dbReference type="Proteomes" id="UP000266089">
    <property type="component" value="Unassembled WGS sequence"/>
</dbReference>
<reference evidence="1 2" key="1">
    <citation type="submission" date="2018-08" db="EMBL/GenBank/DDBJ databases">
        <title>Meiothermus cateniformans JCM 15151 genome sequencing project.</title>
        <authorList>
            <person name="Da Costa M.S."/>
            <person name="Albuquerque L."/>
            <person name="Raposo P."/>
            <person name="Froufe H.J.C."/>
            <person name="Barroso C.S."/>
            <person name="Egas C."/>
        </authorList>
    </citation>
    <scope>NUCLEOTIDE SEQUENCE [LARGE SCALE GENOMIC DNA]</scope>
    <source>
        <strain evidence="1 2">JCM 15151</strain>
    </source>
</reference>
<accession>A0A399E3C0</accession>
<dbReference type="AlphaFoldDB" id="A0A399E3C0"/>